<reference evidence="2 3" key="1">
    <citation type="journal article" date="2012" name="Genome Biol.">
        <title>Genome and low-iron response of an oceanic diatom adapted to chronic iron limitation.</title>
        <authorList>
            <person name="Lommer M."/>
            <person name="Specht M."/>
            <person name="Roy A.S."/>
            <person name="Kraemer L."/>
            <person name="Andreson R."/>
            <person name="Gutowska M.A."/>
            <person name="Wolf J."/>
            <person name="Bergner S.V."/>
            <person name="Schilhabel M.B."/>
            <person name="Klostermeier U.C."/>
            <person name="Beiko R.G."/>
            <person name="Rosenstiel P."/>
            <person name="Hippler M."/>
            <person name="Laroche J."/>
        </authorList>
    </citation>
    <scope>NUCLEOTIDE SEQUENCE [LARGE SCALE GENOMIC DNA]</scope>
    <source>
        <strain evidence="2 3">CCMP1005</strain>
    </source>
</reference>
<keyword evidence="3" id="KW-1185">Reference proteome</keyword>
<evidence type="ECO:0000313" key="3">
    <source>
        <dbReference type="Proteomes" id="UP000266841"/>
    </source>
</evidence>
<protein>
    <submittedName>
        <fullName evidence="2">Uncharacterized protein</fullName>
    </submittedName>
</protein>
<feature type="region of interest" description="Disordered" evidence="1">
    <location>
        <begin position="347"/>
        <end position="379"/>
    </location>
</feature>
<name>K0RCP9_THAOC</name>
<feature type="compositionally biased region" description="Basic and acidic residues" evidence="1">
    <location>
        <begin position="36"/>
        <end position="49"/>
    </location>
</feature>
<feature type="compositionally biased region" description="Low complexity" evidence="1">
    <location>
        <begin position="132"/>
        <end position="144"/>
    </location>
</feature>
<comment type="caution">
    <text evidence="2">The sequence shown here is derived from an EMBL/GenBank/DDBJ whole genome shotgun (WGS) entry which is preliminary data.</text>
</comment>
<evidence type="ECO:0000256" key="1">
    <source>
        <dbReference type="SAM" id="MobiDB-lite"/>
    </source>
</evidence>
<dbReference type="Proteomes" id="UP000266841">
    <property type="component" value="Unassembled WGS sequence"/>
</dbReference>
<sequence>MTRVALILARTREAKNEKSRRRTRICTVLLVRNRREGEDGRYDKRREVSTAEAPQVGVDHRHGDGQETVGDYRPPRSPAKGQKEGAARSLAVDPNETQYYDAAPTLPSDIEFDEEGGAKNELDGVGQMRRQTSTSSSVSSAVAAETGMPSLALSPITPGSANPNPRARNRPLTPVTPTDGDRPSLSKCQKELKQSINKIEKVVNTSEREDVLLEAEIADFPVEKQLKRALKQNKKLLKERKEILLLLGQTGKTFATYEQESTRRREKIQSDLDSSIDNNAVLTQALETNNAALDSATHELAMLQDLYTNNAIKTDMGAKRIKQLELDLNKKEAEIDAKEHEIAALRKTKSPQSEPVEVKDHQDTEVASMKNRSKRAEETEGLLAKNEAIDLDPDDDMLQVNWFLRLCCAHPKMIKAPKITSTGSLATLPTAESG</sequence>
<proteinExistence type="predicted"/>
<gene>
    <name evidence="2" type="ORF">THAOC_31027</name>
</gene>
<feature type="region of interest" description="Disordered" evidence="1">
    <location>
        <begin position="36"/>
        <end position="89"/>
    </location>
</feature>
<organism evidence="2 3">
    <name type="scientific">Thalassiosira oceanica</name>
    <name type="common">Marine diatom</name>
    <dbReference type="NCBI Taxonomy" id="159749"/>
    <lineage>
        <taxon>Eukaryota</taxon>
        <taxon>Sar</taxon>
        <taxon>Stramenopiles</taxon>
        <taxon>Ochrophyta</taxon>
        <taxon>Bacillariophyta</taxon>
        <taxon>Coscinodiscophyceae</taxon>
        <taxon>Thalassiosirophycidae</taxon>
        <taxon>Thalassiosirales</taxon>
        <taxon>Thalassiosiraceae</taxon>
        <taxon>Thalassiosira</taxon>
    </lineage>
</organism>
<dbReference type="EMBL" id="AGNL01044241">
    <property type="protein sequence ID" value="EJK50044.1"/>
    <property type="molecule type" value="Genomic_DNA"/>
</dbReference>
<dbReference type="AlphaFoldDB" id="K0RCP9"/>
<evidence type="ECO:0000313" key="2">
    <source>
        <dbReference type="EMBL" id="EJK50044.1"/>
    </source>
</evidence>
<feature type="region of interest" description="Disordered" evidence="1">
    <location>
        <begin position="107"/>
        <end position="187"/>
    </location>
</feature>
<accession>K0RCP9</accession>